<dbReference type="PANTHER" id="PTHR45913:SF21">
    <property type="entry name" value="DUF4371 DOMAIN-CONTAINING PROTEIN"/>
    <property type="match status" value="1"/>
</dbReference>
<dbReference type="InterPro" id="IPR012337">
    <property type="entry name" value="RNaseH-like_sf"/>
</dbReference>
<sequence>MALSKPKKRKIDSENRQFQSEWTDKYLFILPAVTSTKPVCLLCNECMSVMKEYNLKRHYKSNHGSFSARFPEGSDERRSKIQRLLTSFQHGQAALGRFCTEQERAMIASLHVAWTLTRQKRPFTEAETVKDCMLAVIDEVVVDEKVRESVTSSIKKVPLSDTSTLRRVELLAKDVSRQLLDNLKKTDVMSIAVDESTDCTDMAQLCIYVRFHDGVRFREELVGLIPMEGHTTGEAIFQKIVAFFDERELDLQKVCLLVTDGAPAMIDLSATGLLHFPRLRGFMNTAPEARITPVMTDFMTKLTENFTERFQGFNIPIEVLHFARDPFSIKPEADFCAKVKEVMSSIDESIFQLEMVDVQSSFASKQYLQSEGAESFWSNHVNQYQYPTMRKVALLILTMFGSTYTCESSFSHMNAIKTRARCSMTNEKLHECLRIALTTYEPNYVEIA</sequence>
<dbReference type="SUPFAM" id="SSF53098">
    <property type="entry name" value="Ribonuclease H-like"/>
    <property type="match status" value="1"/>
</dbReference>
<dbReference type="AlphaFoldDB" id="A0AAV1QIG3"/>
<dbReference type="PANTHER" id="PTHR45913">
    <property type="entry name" value="EPM2A-INTERACTING PROTEIN 1"/>
    <property type="match status" value="1"/>
</dbReference>
<feature type="domain" description="HAT C-terminal dimerisation" evidence="1">
    <location>
        <begin position="375"/>
        <end position="432"/>
    </location>
</feature>
<keyword evidence="4" id="KW-1185">Reference proteome</keyword>
<dbReference type="Pfam" id="PF05699">
    <property type="entry name" value="Dimer_Tnp_hAT"/>
    <property type="match status" value="1"/>
</dbReference>
<reference evidence="3 4" key="1">
    <citation type="submission" date="2024-01" db="EMBL/GenBank/DDBJ databases">
        <authorList>
            <person name="Alioto T."/>
            <person name="Alioto T."/>
            <person name="Gomez Garrido J."/>
        </authorList>
    </citation>
    <scope>NUCLEOTIDE SEQUENCE [LARGE SCALE GENOMIC DNA]</scope>
</reference>
<evidence type="ECO:0000259" key="2">
    <source>
        <dbReference type="Pfam" id="PF18658"/>
    </source>
</evidence>
<dbReference type="Proteomes" id="UP001314229">
    <property type="component" value="Unassembled WGS sequence"/>
</dbReference>
<dbReference type="InterPro" id="IPR008906">
    <property type="entry name" value="HATC_C_dom"/>
</dbReference>
<protein>
    <submittedName>
        <fullName evidence="3">SCAN domain-containing protein 3-like</fullName>
    </submittedName>
</protein>
<feature type="non-terminal residue" evidence="3">
    <location>
        <position position="448"/>
    </location>
</feature>
<evidence type="ECO:0000259" key="1">
    <source>
        <dbReference type="Pfam" id="PF05699"/>
    </source>
</evidence>
<dbReference type="InterPro" id="IPR040647">
    <property type="entry name" value="SPIN-DOC_Znf-C2H2"/>
</dbReference>
<gene>
    <name evidence="3" type="ORF">FSCOSCO3_A010101</name>
</gene>
<evidence type="ECO:0000313" key="3">
    <source>
        <dbReference type="EMBL" id="CAK6983234.1"/>
    </source>
</evidence>
<organism evidence="3 4">
    <name type="scientific">Scomber scombrus</name>
    <name type="common">Atlantic mackerel</name>
    <name type="synonym">Scomber vernalis</name>
    <dbReference type="NCBI Taxonomy" id="13677"/>
    <lineage>
        <taxon>Eukaryota</taxon>
        <taxon>Metazoa</taxon>
        <taxon>Chordata</taxon>
        <taxon>Craniata</taxon>
        <taxon>Vertebrata</taxon>
        <taxon>Euteleostomi</taxon>
        <taxon>Actinopterygii</taxon>
        <taxon>Neopterygii</taxon>
        <taxon>Teleostei</taxon>
        <taxon>Neoteleostei</taxon>
        <taxon>Acanthomorphata</taxon>
        <taxon>Pelagiaria</taxon>
        <taxon>Scombriformes</taxon>
        <taxon>Scombridae</taxon>
        <taxon>Scomber</taxon>
    </lineage>
</organism>
<accession>A0AAV1QIG3</accession>
<name>A0AAV1QIG3_SCOSC</name>
<dbReference type="Pfam" id="PF18658">
    <property type="entry name" value="zf-C2H2_12"/>
    <property type="match status" value="1"/>
</dbReference>
<comment type="caution">
    <text evidence="3">The sequence shown here is derived from an EMBL/GenBank/DDBJ whole genome shotgun (WGS) entry which is preliminary data.</text>
</comment>
<dbReference type="EMBL" id="CAWUFR010001242">
    <property type="protein sequence ID" value="CAK6983234.1"/>
    <property type="molecule type" value="Genomic_DNA"/>
</dbReference>
<evidence type="ECO:0000313" key="4">
    <source>
        <dbReference type="Proteomes" id="UP001314229"/>
    </source>
</evidence>
<proteinExistence type="predicted"/>
<dbReference type="GO" id="GO:0046983">
    <property type="term" value="F:protein dimerization activity"/>
    <property type="evidence" value="ECO:0007669"/>
    <property type="project" value="InterPro"/>
</dbReference>
<feature type="domain" description="SPIN-DOC-like zinc-finger" evidence="2">
    <location>
        <begin position="19"/>
        <end position="65"/>
    </location>
</feature>